<dbReference type="AlphaFoldDB" id="A0AAV2BMX0"/>
<protein>
    <submittedName>
        <fullName evidence="1">Uncharacterized protein</fullName>
    </submittedName>
</protein>
<sequence length="71" mass="8445">MTPDKGKSTSDANIKTLRKTPSWFNWNFLKFLPKQRIKRMHGVFLIAKEASRIYRENLEKNTAQSYWELAI</sequence>
<organism evidence="1 2">
    <name type="scientific">Larinioides sclopetarius</name>
    <dbReference type="NCBI Taxonomy" id="280406"/>
    <lineage>
        <taxon>Eukaryota</taxon>
        <taxon>Metazoa</taxon>
        <taxon>Ecdysozoa</taxon>
        <taxon>Arthropoda</taxon>
        <taxon>Chelicerata</taxon>
        <taxon>Arachnida</taxon>
        <taxon>Araneae</taxon>
        <taxon>Araneomorphae</taxon>
        <taxon>Entelegynae</taxon>
        <taxon>Araneoidea</taxon>
        <taxon>Araneidae</taxon>
        <taxon>Larinioides</taxon>
    </lineage>
</organism>
<dbReference type="EMBL" id="CAXIEN010000431">
    <property type="protein sequence ID" value="CAL1297610.1"/>
    <property type="molecule type" value="Genomic_DNA"/>
</dbReference>
<keyword evidence="2" id="KW-1185">Reference proteome</keyword>
<accession>A0AAV2BMX0</accession>
<name>A0AAV2BMX0_9ARAC</name>
<comment type="caution">
    <text evidence="1">The sequence shown here is derived from an EMBL/GenBank/DDBJ whole genome shotgun (WGS) entry which is preliminary data.</text>
</comment>
<gene>
    <name evidence="1" type="ORF">LARSCL_LOCUS20396</name>
</gene>
<dbReference type="Proteomes" id="UP001497382">
    <property type="component" value="Unassembled WGS sequence"/>
</dbReference>
<proteinExistence type="predicted"/>
<feature type="non-terminal residue" evidence="1">
    <location>
        <position position="71"/>
    </location>
</feature>
<evidence type="ECO:0000313" key="1">
    <source>
        <dbReference type="EMBL" id="CAL1297610.1"/>
    </source>
</evidence>
<evidence type="ECO:0000313" key="2">
    <source>
        <dbReference type="Proteomes" id="UP001497382"/>
    </source>
</evidence>
<reference evidence="1 2" key="1">
    <citation type="submission" date="2024-04" db="EMBL/GenBank/DDBJ databases">
        <authorList>
            <person name="Rising A."/>
            <person name="Reimegard J."/>
            <person name="Sonavane S."/>
            <person name="Akerstrom W."/>
            <person name="Nylinder S."/>
            <person name="Hedman E."/>
            <person name="Kallberg Y."/>
        </authorList>
    </citation>
    <scope>NUCLEOTIDE SEQUENCE [LARGE SCALE GENOMIC DNA]</scope>
</reference>